<dbReference type="Gene3D" id="3.40.50.300">
    <property type="entry name" value="P-loop containing nucleotide triphosphate hydrolases"/>
    <property type="match status" value="1"/>
</dbReference>
<dbReference type="SUPFAM" id="SSF52540">
    <property type="entry name" value="P-loop containing nucleoside triphosphate hydrolases"/>
    <property type="match status" value="1"/>
</dbReference>
<feature type="repeat" description="WD" evidence="3">
    <location>
        <begin position="1022"/>
        <end position="1064"/>
    </location>
</feature>
<dbReference type="SUPFAM" id="SSF50978">
    <property type="entry name" value="WD40 repeat-like"/>
    <property type="match status" value="2"/>
</dbReference>
<dbReference type="InterPro" id="IPR049052">
    <property type="entry name" value="nSTAND1"/>
</dbReference>
<dbReference type="SUPFAM" id="SSF101898">
    <property type="entry name" value="NHL repeat"/>
    <property type="match status" value="1"/>
</dbReference>
<name>A0A6S6TE70_9GAMM</name>
<dbReference type="PRINTS" id="PR00320">
    <property type="entry name" value="GPROTEINBRPT"/>
</dbReference>
<reference evidence="5" key="1">
    <citation type="submission" date="2020-01" db="EMBL/GenBank/DDBJ databases">
        <authorList>
            <person name="Meier V. D."/>
            <person name="Meier V D."/>
        </authorList>
    </citation>
    <scope>NUCLEOTIDE SEQUENCE</scope>
    <source>
        <strain evidence="5">HLG_WM_MAG_09</strain>
    </source>
</reference>
<dbReference type="PROSITE" id="PS00018">
    <property type="entry name" value="EF_HAND_1"/>
    <property type="match status" value="1"/>
</dbReference>
<evidence type="ECO:0000256" key="2">
    <source>
        <dbReference type="ARBA" id="ARBA00022737"/>
    </source>
</evidence>
<feature type="repeat" description="WD" evidence="3">
    <location>
        <begin position="855"/>
        <end position="887"/>
    </location>
</feature>
<dbReference type="SMART" id="SM00320">
    <property type="entry name" value="WD40"/>
    <property type="match status" value="13"/>
</dbReference>
<dbReference type="PROSITE" id="PS00678">
    <property type="entry name" value="WD_REPEATS_1"/>
    <property type="match status" value="4"/>
</dbReference>
<feature type="repeat" description="WD" evidence="3">
    <location>
        <begin position="938"/>
        <end position="970"/>
    </location>
</feature>
<dbReference type="InterPro" id="IPR019775">
    <property type="entry name" value="WD40_repeat_CS"/>
</dbReference>
<dbReference type="PROSITE" id="PS50082">
    <property type="entry name" value="WD_REPEATS_2"/>
    <property type="match status" value="8"/>
</dbReference>
<proteinExistence type="predicted"/>
<dbReference type="InterPro" id="IPR020472">
    <property type="entry name" value="WD40_PAC1"/>
</dbReference>
<evidence type="ECO:0000256" key="1">
    <source>
        <dbReference type="ARBA" id="ARBA00022574"/>
    </source>
</evidence>
<protein>
    <submittedName>
        <fullName evidence="5">High-affnity carbon uptake protein Hat/HatR</fullName>
    </submittedName>
</protein>
<dbReference type="PROSITE" id="PS50294">
    <property type="entry name" value="WD_REPEATS_REGION"/>
    <property type="match status" value="5"/>
</dbReference>
<dbReference type="CDD" id="cd00200">
    <property type="entry name" value="WD40"/>
    <property type="match status" value="2"/>
</dbReference>
<feature type="repeat" description="WD" evidence="3">
    <location>
        <begin position="831"/>
        <end position="854"/>
    </location>
</feature>
<keyword evidence="1 3" id="KW-0853">WD repeat</keyword>
<keyword evidence="2" id="KW-0677">Repeat</keyword>
<dbReference type="Pfam" id="PF00400">
    <property type="entry name" value="WD40"/>
    <property type="match status" value="8"/>
</dbReference>
<feature type="domain" description="Novel STAND NTPase 1" evidence="4">
    <location>
        <begin position="5"/>
        <end position="419"/>
    </location>
</feature>
<sequence length="1196" mass="133588">MSTAPYSGLRPFLRDETDIFFGRENQVDELLEKLQTTHFLAVIGASGCGKSSLVKAGLLPGLDSGYMGLAGANWSIVEMYPGDTPFANLSTALLVSPVFRQLWEGEDHPAQIDPNQAAFLHANLRRSPNCLNKLLQTKALPDSNRLLILIDQFEEIFRFNQLNDNEATAFIALILEASKHPDVYVVITMRSDFLGNAAVFSGLPEAINNGMYLTPRLTRDQLWESIAFPAQVFGGETESKLVNHLLNEAVNTPDELPLLQHALMHLWDNDQDKLITLAEYKKLNGLKGCFNTHLEQVWNDLDPTSQHHIVEIIFRSLVETNQEGNSVRHPCKAGHLALLANCSTDEVIAVIEHFRLPGRNFLTPSMPTQLNENTVIDISHESLIRQWGRLQQWTAQEHKKSEVYYRLQAATKRYQQQQTELWTGTDLAIAKDWLYHATPDEHWAKRYEKNATFEAVNRFLQDSIEQETQYQEMLEARRKKEITQSRKLAGLTTVGLIIALMLAIWGGIERNRAETSEHQRTGELFTSYVKHAALEVKTEKYSLAKQLLKQSYQLNEDIPAPRQYSRDLLAAYVTIAGGEAGNTFTRIKKQLFDIGISADKSLIAAVGENGVFIYQRANGQLQHLLSAHQGDVYSVQFHPDKPVFYSAGIDGKIFRWHFPKSSDEPEATLYYQTDQAIHSLAISPDGKTLAVNSKSGATDLLDTLSGRLLHAIGASQQESGLSSGITFSHNSKYIANASFDGNIRVWNVATGLPLGKWHAHSGKAYSVAFSPDDKHLAAGLEDNSINLWSLDDGRLVNRFKGHTNGVLGIRFFHREQVTSHNNKTDADKQLLLASGSRDNTIRIWDVASARTVRVLEGHTGAVVNLLTVTPENKLYSVSNDGTVKEWSTQLPHQWLVDLEAAAFSAAISPDGQKAIVGLGDGSLQIYDLKQHRVTTTTPQLHPTAIKRITFNNDSTVATASTDGTVKVWDLVGNELRPIESYHTGTKLHSVDIAPNQDLLATAGLEGHIKLLEWPEVNLSRDIEAHNGTVASVQFDATGTRLLSSGNNDHRLKLWDITDKNHSLISESHVEQSQIHWATLSPDGSRIASVGRENAVNIYNAETMQLLLTLNGHQNSLYRAFFTPNNKQLFTVSMDGTVRVWDLEIAQELFSLKLPVLRGHNDVLYDFSVRCQSKGCWVLVPFKHAKKFALYYLETTE</sequence>
<dbReference type="Pfam" id="PF20703">
    <property type="entry name" value="nSTAND1"/>
    <property type="match status" value="1"/>
</dbReference>
<feature type="repeat" description="WD" evidence="3">
    <location>
        <begin position="625"/>
        <end position="656"/>
    </location>
</feature>
<evidence type="ECO:0000256" key="3">
    <source>
        <dbReference type="PROSITE-ProRule" id="PRU00221"/>
    </source>
</evidence>
<feature type="repeat" description="WD" evidence="3">
    <location>
        <begin position="1109"/>
        <end position="1150"/>
    </location>
</feature>
<dbReference type="PANTHER" id="PTHR19848:SF8">
    <property type="entry name" value="F-BOX AND WD REPEAT DOMAIN CONTAINING 7"/>
    <property type="match status" value="1"/>
</dbReference>
<feature type="repeat" description="WD" evidence="3">
    <location>
        <begin position="757"/>
        <end position="798"/>
    </location>
</feature>
<dbReference type="InterPro" id="IPR015943">
    <property type="entry name" value="WD40/YVTN_repeat-like_dom_sf"/>
</dbReference>
<organism evidence="5">
    <name type="scientific">uncultured Thiotrichaceae bacterium</name>
    <dbReference type="NCBI Taxonomy" id="298394"/>
    <lineage>
        <taxon>Bacteria</taxon>
        <taxon>Pseudomonadati</taxon>
        <taxon>Pseudomonadota</taxon>
        <taxon>Gammaproteobacteria</taxon>
        <taxon>Thiotrichales</taxon>
        <taxon>Thiotrichaceae</taxon>
        <taxon>environmental samples</taxon>
    </lineage>
</organism>
<dbReference type="Gene3D" id="2.130.10.10">
    <property type="entry name" value="YVTN repeat-like/Quinoprotein amine dehydrogenase"/>
    <property type="match status" value="4"/>
</dbReference>
<evidence type="ECO:0000259" key="4">
    <source>
        <dbReference type="Pfam" id="PF20703"/>
    </source>
</evidence>
<accession>A0A6S6TE70</accession>
<dbReference type="PANTHER" id="PTHR19848">
    <property type="entry name" value="WD40 REPEAT PROTEIN"/>
    <property type="match status" value="1"/>
</dbReference>
<feature type="repeat" description="WD" evidence="3">
    <location>
        <begin position="725"/>
        <end position="756"/>
    </location>
</feature>
<dbReference type="AlphaFoldDB" id="A0A6S6TE70"/>
<dbReference type="InterPro" id="IPR018247">
    <property type="entry name" value="EF_Hand_1_Ca_BS"/>
</dbReference>
<gene>
    <name evidence="5" type="ORF">HELGO_WM34982</name>
</gene>
<evidence type="ECO:0000313" key="5">
    <source>
        <dbReference type="EMBL" id="CAA6813661.1"/>
    </source>
</evidence>
<dbReference type="InterPro" id="IPR036322">
    <property type="entry name" value="WD40_repeat_dom_sf"/>
</dbReference>
<dbReference type="EMBL" id="CACVAT010000211">
    <property type="protein sequence ID" value="CAA6813661.1"/>
    <property type="molecule type" value="Genomic_DNA"/>
</dbReference>
<dbReference type="InterPro" id="IPR027417">
    <property type="entry name" value="P-loop_NTPase"/>
</dbReference>
<dbReference type="InterPro" id="IPR001680">
    <property type="entry name" value="WD40_rpt"/>
</dbReference>